<keyword evidence="6" id="KW-1185">Reference proteome</keyword>
<dbReference type="AlphaFoldDB" id="A0A6A6EX65"/>
<reference evidence="5" key="1">
    <citation type="journal article" date="2020" name="Stud. Mycol.">
        <title>101 Dothideomycetes genomes: a test case for predicting lifestyles and emergence of pathogens.</title>
        <authorList>
            <person name="Haridas S."/>
            <person name="Albert R."/>
            <person name="Binder M."/>
            <person name="Bloem J."/>
            <person name="Labutti K."/>
            <person name="Salamov A."/>
            <person name="Andreopoulos B."/>
            <person name="Baker S."/>
            <person name="Barry K."/>
            <person name="Bills G."/>
            <person name="Bluhm B."/>
            <person name="Cannon C."/>
            <person name="Castanera R."/>
            <person name="Culley D."/>
            <person name="Daum C."/>
            <person name="Ezra D."/>
            <person name="Gonzalez J."/>
            <person name="Henrissat B."/>
            <person name="Kuo A."/>
            <person name="Liang C."/>
            <person name="Lipzen A."/>
            <person name="Lutzoni F."/>
            <person name="Magnuson J."/>
            <person name="Mondo S."/>
            <person name="Nolan M."/>
            <person name="Ohm R."/>
            <person name="Pangilinan J."/>
            <person name="Park H.-J."/>
            <person name="Ramirez L."/>
            <person name="Alfaro M."/>
            <person name="Sun H."/>
            <person name="Tritt A."/>
            <person name="Yoshinaga Y."/>
            <person name="Zwiers L.-H."/>
            <person name="Turgeon B."/>
            <person name="Goodwin S."/>
            <person name="Spatafora J."/>
            <person name="Crous P."/>
            <person name="Grigoriev I."/>
        </authorList>
    </citation>
    <scope>NUCLEOTIDE SEQUENCE</scope>
    <source>
        <strain evidence="5">CBS 207.26</strain>
    </source>
</reference>
<evidence type="ECO:0000259" key="3">
    <source>
        <dbReference type="Pfam" id="PF04253"/>
    </source>
</evidence>
<dbReference type="InterPro" id="IPR007484">
    <property type="entry name" value="Peptidase_M28"/>
</dbReference>
<dbReference type="SUPFAM" id="SSF53187">
    <property type="entry name" value="Zn-dependent exopeptidases"/>
    <property type="match status" value="1"/>
</dbReference>
<feature type="domain" description="PA" evidence="2">
    <location>
        <begin position="163"/>
        <end position="231"/>
    </location>
</feature>
<accession>A0A6A6EX65</accession>
<proteinExistence type="inferred from homology"/>
<dbReference type="Gene3D" id="3.50.30.30">
    <property type="match status" value="1"/>
</dbReference>
<evidence type="ECO:0000313" key="6">
    <source>
        <dbReference type="Proteomes" id="UP000800200"/>
    </source>
</evidence>
<dbReference type="FunFam" id="3.50.30.30:FF:000008">
    <property type="entry name" value="Glutamate carboxypeptidase 2"/>
    <property type="match status" value="1"/>
</dbReference>
<dbReference type="Pfam" id="PF02225">
    <property type="entry name" value="PA"/>
    <property type="match status" value="1"/>
</dbReference>
<sequence length="708" mass="77362">MKLSQILIVAIGARACQREHIFRNHNRHIKRQNYNTTFPPVLDQNEQILVDSFDSSSISTWSYYYTHGRHVAGENKTMAQWTAGRWAEYGFTSRLEEYYVYLNYPVHHSLQLNYANGSTYTPILQEDVLAVDDTTNYPNRVPAFHGYSFSGNASAEYVYVGRGQQVDFNRLQALGVELEGKIALAKYGGPFRGLKVKNAQEHGMIGAVIFTDPGDDGNVTEAKGVAAYPNGPARNPTSIQRGSVQFLSIYPGDPTTPGYPSKKDSPRAEKSNIVPSIPSLPISWIEAQPLLQALDSYGTVGQAVNRTGWVGAIPNVTYSTGPAPGTTLSLSNILEDKITWIWDVIGIINGTNEDEVVIVGNHRDAWMVGGAADPNSGSAVLVELAKAFGNLLKTGWKPKRTIVLASWDAEEYGLVGSTEWVEEYIPWLKGTAVSYLNIDVGVSGTIPDFSASPDLHSVTTSIAKKIVWPYRGTTNRTLYDVWEEEGGEIGVLGSGSDYTSFLHRGIGAIDLGTTRGANDPIYHSHSNYDSYHWMANFGDPGFLTHKAIGQYLTLFLYHLANDASLPLEPANYGPELHTYFEELDETIASSNGTLDLTELSDAIVTFEDSAQQFNTLRGRALSSNDSDLLTTANHKARDFSRGFASQGGLPGREFFQNLIFAPGLDTGYAPTTFPGITESVTAGNFILAEKYVGKTAKAILAAASILKT</sequence>
<dbReference type="PANTHER" id="PTHR10404:SF46">
    <property type="entry name" value="VACUOLAR PROTEIN SORTING-ASSOCIATED PROTEIN 70"/>
    <property type="match status" value="1"/>
</dbReference>
<dbReference type="CDD" id="cd02121">
    <property type="entry name" value="PA_GCPII_like"/>
    <property type="match status" value="1"/>
</dbReference>
<dbReference type="FunFam" id="3.40.630.10:FF:000101">
    <property type="entry name" value="N-acetylated alpha-linked acidic dipeptidase like 1"/>
    <property type="match status" value="1"/>
</dbReference>
<organism evidence="5 6">
    <name type="scientific">Zopfia rhizophila CBS 207.26</name>
    <dbReference type="NCBI Taxonomy" id="1314779"/>
    <lineage>
        <taxon>Eukaryota</taxon>
        <taxon>Fungi</taxon>
        <taxon>Dikarya</taxon>
        <taxon>Ascomycota</taxon>
        <taxon>Pezizomycotina</taxon>
        <taxon>Dothideomycetes</taxon>
        <taxon>Dothideomycetes incertae sedis</taxon>
        <taxon>Zopfiaceae</taxon>
        <taxon>Zopfia</taxon>
    </lineage>
</organism>
<dbReference type="Gene3D" id="3.40.630.10">
    <property type="entry name" value="Zn peptidases"/>
    <property type="match status" value="1"/>
</dbReference>
<dbReference type="InterPro" id="IPR003137">
    <property type="entry name" value="PA_domain"/>
</dbReference>
<dbReference type="EMBL" id="ML994610">
    <property type="protein sequence ID" value="KAF2195881.1"/>
    <property type="molecule type" value="Genomic_DNA"/>
</dbReference>
<dbReference type="SUPFAM" id="SSF47672">
    <property type="entry name" value="Transferrin receptor-like dimerisation domain"/>
    <property type="match status" value="1"/>
</dbReference>
<evidence type="ECO:0000256" key="1">
    <source>
        <dbReference type="ARBA" id="ARBA00005634"/>
    </source>
</evidence>
<dbReference type="Gene3D" id="1.20.930.40">
    <property type="entry name" value="Transferrin receptor-like, dimerisation domain"/>
    <property type="match status" value="1"/>
</dbReference>
<feature type="domain" description="Peptidase M28" evidence="4">
    <location>
        <begin position="344"/>
        <end position="526"/>
    </location>
</feature>
<evidence type="ECO:0000259" key="4">
    <source>
        <dbReference type="Pfam" id="PF04389"/>
    </source>
</evidence>
<dbReference type="InterPro" id="IPR036757">
    <property type="entry name" value="TFR-like_dimer_dom_sf"/>
</dbReference>
<dbReference type="Proteomes" id="UP000800200">
    <property type="component" value="Unassembled WGS sequence"/>
</dbReference>
<name>A0A6A6EX65_9PEZI</name>
<dbReference type="PANTHER" id="PTHR10404">
    <property type="entry name" value="N-ACETYLATED-ALPHA-LINKED ACIDIC DIPEPTIDASE"/>
    <property type="match status" value="1"/>
</dbReference>
<dbReference type="Pfam" id="PF04253">
    <property type="entry name" value="TFR_dimer"/>
    <property type="match status" value="1"/>
</dbReference>
<evidence type="ECO:0000313" key="5">
    <source>
        <dbReference type="EMBL" id="KAF2195881.1"/>
    </source>
</evidence>
<gene>
    <name evidence="5" type="ORF">K469DRAFT_734279</name>
</gene>
<feature type="domain" description="Transferrin receptor-like dimerisation" evidence="3">
    <location>
        <begin position="594"/>
        <end position="707"/>
    </location>
</feature>
<evidence type="ECO:0000259" key="2">
    <source>
        <dbReference type="Pfam" id="PF02225"/>
    </source>
</evidence>
<dbReference type="InterPro" id="IPR046450">
    <property type="entry name" value="PA_dom_sf"/>
</dbReference>
<dbReference type="OrthoDB" id="5841748at2759"/>
<dbReference type="SUPFAM" id="SSF52025">
    <property type="entry name" value="PA domain"/>
    <property type="match status" value="1"/>
</dbReference>
<dbReference type="GO" id="GO:0004180">
    <property type="term" value="F:carboxypeptidase activity"/>
    <property type="evidence" value="ECO:0007669"/>
    <property type="project" value="TreeGrafter"/>
</dbReference>
<dbReference type="InterPro" id="IPR039373">
    <property type="entry name" value="Peptidase_M28B"/>
</dbReference>
<dbReference type="Pfam" id="PF04389">
    <property type="entry name" value="Peptidase_M28"/>
    <property type="match status" value="1"/>
</dbReference>
<dbReference type="CDD" id="cd08022">
    <property type="entry name" value="M28_PSMA_like"/>
    <property type="match status" value="1"/>
</dbReference>
<comment type="similarity">
    <text evidence="1">Belongs to the peptidase M28 family. M28B subfamily.</text>
</comment>
<protein>
    <submittedName>
        <fullName evidence="5">N-acetylated-alpha-linked acidic dipeptidase-like protein 2</fullName>
    </submittedName>
</protein>
<dbReference type="InterPro" id="IPR007365">
    <property type="entry name" value="TFR-like_dimer_dom"/>
</dbReference>